<evidence type="ECO:0000256" key="11">
    <source>
        <dbReference type="SAM" id="MobiDB-lite"/>
    </source>
</evidence>
<dbReference type="Proteomes" id="UP000887562">
    <property type="component" value="Unplaced"/>
</dbReference>
<dbReference type="Gene3D" id="3.40.50.1580">
    <property type="entry name" value="Nucleoside phosphorylase domain"/>
    <property type="match status" value="1"/>
</dbReference>
<comment type="pathway">
    <text evidence="1">Purine metabolism; purine nucleoside salvage.</text>
</comment>
<evidence type="ECO:0000256" key="6">
    <source>
        <dbReference type="ARBA" id="ARBA00023918"/>
    </source>
</evidence>
<dbReference type="PANTHER" id="PTHR11904">
    <property type="entry name" value="METHYLTHIOADENOSINE/PURINE NUCLEOSIDE PHOSPHORYLASE"/>
    <property type="match status" value="1"/>
</dbReference>
<evidence type="ECO:0000256" key="10">
    <source>
        <dbReference type="ARBA" id="ARBA00031036"/>
    </source>
</evidence>
<dbReference type="Pfam" id="PF01048">
    <property type="entry name" value="PNP_UDP_1"/>
    <property type="match status" value="1"/>
</dbReference>
<dbReference type="PANTHER" id="PTHR11904:SF9">
    <property type="entry name" value="PURINE NUCLEOSIDE PHOSPHORYLASE-RELATED"/>
    <property type="match status" value="1"/>
</dbReference>
<comment type="catalytic activity">
    <reaction evidence="9">
        <text>guanosine + phosphate = alpha-D-ribose 1-phosphate + guanine</text>
        <dbReference type="Rhea" id="RHEA:13233"/>
        <dbReference type="ChEBI" id="CHEBI:16235"/>
        <dbReference type="ChEBI" id="CHEBI:16750"/>
        <dbReference type="ChEBI" id="CHEBI:43474"/>
        <dbReference type="ChEBI" id="CHEBI:57720"/>
        <dbReference type="EC" id="2.4.2.1"/>
    </reaction>
</comment>
<dbReference type="InterPro" id="IPR011268">
    <property type="entry name" value="Purine_phosphorylase"/>
</dbReference>
<evidence type="ECO:0000313" key="14">
    <source>
        <dbReference type="WBParaSite" id="maker-E.canG7_contigs_4919-snap-gene-0.19-mRNA-1"/>
    </source>
</evidence>
<evidence type="ECO:0000259" key="12">
    <source>
        <dbReference type="Pfam" id="PF01048"/>
    </source>
</evidence>
<dbReference type="SUPFAM" id="SSF53167">
    <property type="entry name" value="Purine and uridine phosphorylases"/>
    <property type="match status" value="1"/>
</dbReference>
<comment type="catalytic activity">
    <reaction evidence="8">
        <text>2'-deoxyinosine + phosphate = 2-deoxy-alpha-D-ribose 1-phosphate + hypoxanthine</text>
        <dbReference type="Rhea" id="RHEA:27750"/>
        <dbReference type="ChEBI" id="CHEBI:17368"/>
        <dbReference type="ChEBI" id="CHEBI:28997"/>
        <dbReference type="ChEBI" id="CHEBI:43474"/>
        <dbReference type="ChEBI" id="CHEBI:57259"/>
        <dbReference type="EC" id="2.4.2.1"/>
    </reaction>
</comment>
<dbReference type="GO" id="GO:0009116">
    <property type="term" value="P:nucleoside metabolic process"/>
    <property type="evidence" value="ECO:0007669"/>
    <property type="project" value="InterPro"/>
</dbReference>
<dbReference type="NCBIfam" id="NF006054">
    <property type="entry name" value="PRK08202.1"/>
    <property type="match status" value="1"/>
</dbReference>
<dbReference type="GO" id="GO:0005737">
    <property type="term" value="C:cytoplasm"/>
    <property type="evidence" value="ECO:0007669"/>
    <property type="project" value="TreeGrafter"/>
</dbReference>
<evidence type="ECO:0000256" key="2">
    <source>
        <dbReference type="ARBA" id="ARBA00006751"/>
    </source>
</evidence>
<comment type="catalytic activity">
    <reaction evidence="7">
        <text>2'-deoxyguanosine + phosphate = 2-deoxy-alpha-D-ribose 1-phosphate + guanine</text>
        <dbReference type="Rhea" id="RHEA:27738"/>
        <dbReference type="ChEBI" id="CHEBI:16235"/>
        <dbReference type="ChEBI" id="CHEBI:17172"/>
        <dbReference type="ChEBI" id="CHEBI:43474"/>
        <dbReference type="ChEBI" id="CHEBI:57259"/>
        <dbReference type="EC" id="2.4.2.1"/>
    </reaction>
</comment>
<evidence type="ECO:0000313" key="13">
    <source>
        <dbReference type="Proteomes" id="UP000887562"/>
    </source>
</evidence>
<dbReference type="InterPro" id="IPR035994">
    <property type="entry name" value="Nucleoside_phosphorylase_sf"/>
</dbReference>
<keyword evidence="13" id="KW-1185">Reference proteome</keyword>
<evidence type="ECO:0000256" key="1">
    <source>
        <dbReference type="ARBA" id="ARBA00005058"/>
    </source>
</evidence>
<proteinExistence type="inferred from homology"/>
<accession>A0A915EXH8</accession>
<dbReference type="EC" id="2.4.2.1" evidence="3"/>
<evidence type="ECO:0000256" key="9">
    <source>
        <dbReference type="ARBA" id="ARBA00023970"/>
    </source>
</evidence>
<protein>
    <recommendedName>
        <fullName evidence="3">purine-nucleoside phosphorylase</fullName>
        <ecNumber evidence="3">2.4.2.1</ecNumber>
    </recommendedName>
    <alternativeName>
        <fullName evidence="10">Inosine-guanosine phosphorylase</fullName>
    </alternativeName>
</protein>
<dbReference type="InterPro" id="IPR000845">
    <property type="entry name" value="Nucleoside_phosphorylase_d"/>
</dbReference>
<sequence length="386" mass="42428">MQLSDHHISACKPATRGLEEAHKQSTRATAIPREFGDAYDTINLTDWRTVEETTRANKMAVYQQAMCATDYLRSKVHYRPVVGIISGSGLDSITDLVENPRMVRYNDIPGFPDSEVNGNEGKFIFGEIGGKHVVVVQRRLRTYEGNDYSVMSTPIRVIRLLGAKYLFVTTTAGGLNPQFKVGDLVVVKDHVDFSSLVGHNPLTGPHDPRFGDRFPALLGTYDRLLRDLAAKSMRELRLQAEMLEGVYFHIAGPAYETPATARMLQLLGCDVMGMSLTQEVLVAKHQNMKVFALCLITNKVTTDSSSIDNHNHATELQVAKTKAPLVGRLIERIILNTSTNVKRSLSGRTSASGACEKKEGVEDVVCSSSHATTVSFYNAAIEGVKG</sequence>
<keyword evidence="4" id="KW-0328">Glycosyltransferase</keyword>
<dbReference type="CDD" id="cd09009">
    <property type="entry name" value="PNP-EcPNPII_like"/>
    <property type="match status" value="1"/>
</dbReference>
<evidence type="ECO:0000256" key="4">
    <source>
        <dbReference type="ARBA" id="ARBA00022676"/>
    </source>
</evidence>
<comment type="similarity">
    <text evidence="2">Belongs to the PNP/MTAP phosphorylase family.</text>
</comment>
<feature type="region of interest" description="Disordered" evidence="11">
    <location>
        <begin position="1"/>
        <end position="29"/>
    </location>
</feature>
<organism evidence="13 14">
    <name type="scientific">Echinococcus canadensis</name>
    <dbReference type="NCBI Taxonomy" id="519352"/>
    <lineage>
        <taxon>Eukaryota</taxon>
        <taxon>Metazoa</taxon>
        <taxon>Spiralia</taxon>
        <taxon>Lophotrochozoa</taxon>
        <taxon>Platyhelminthes</taxon>
        <taxon>Cestoda</taxon>
        <taxon>Eucestoda</taxon>
        <taxon>Cyclophyllidea</taxon>
        <taxon>Taeniidae</taxon>
        <taxon>Echinococcus</taxon>
        <taxon>Echinococcus canadensis group</taxon>
    </lineage>
</organism>
<keyword evidence="5" id="KW-0808">Transferase</keyword>
<evidence type="ECO:0000256" key="7">
    <source>
        <dbReference type="ARBA" id="ARBA00023929"/>
    </source>
</evidence>
<evidence type="ECO:0000256" key="3">
    <source>
        <dbReference type="ARBA" id="ARBA00011886"/>
    </source>
</evidence>
<dbReference type="WBParaSite" id="maker-E.canG7_contigs_4919-snap-gene-0.19-mRNA-1">
    <property type="protein sequence ID" value="maker-E.canG7_contigs_4919-snap-gene-0.19-mRNA-1"/>
    <property type="gene ID" value="EcG7_05567"/>
</dbReference>
<dbReference type="GO" id="GO:0004731">
    <property type="term" value="F:purine-nucleoside phosphorylase activity"/>
    <property type="evidence" value="ECO:0007669"/>
    <property type="project" value="UniProtKB-EC"/>
</dbReference>
<evidence type="ECO:0000256" key="8">
    <source>
        <dbReference type="ARBA" id="ARBA00023950"/>
    </source>
</evidence>
<dbReference type="AlphaFoldDB" id="A0A915EXH8"/>
<evidence type="ECO:0000256" key="5">
    <source>
        <dbReference type="ARBA" id="ARBA00022679"/>
    </source>
</evidence>
<dbReference type="NCBIfam" id="TIGR01697">
    <property type="entry name" value="PNPH-PUNA-XAPA"/>
    <property type="match status" value="1"/>
</dbReference>
<feature type="domain" description="Nucleoside phosphorylase" evidence="12">
    <location>
        <begin position="82"/>
        <end position="334"/>
    </location>
</feature>
<reference evidence="14" key="1">
    <citation type="submission" date="2022-11" db="UniProtKB">
        <authorList>
            <consortium name="WormBaseParasite"/>
        </authorList>
    </citation>
    <scope>IDENTIFICATION</scope>
</reference>
<comment type="catalytic activity">
    <reaction evidence="6">
        <text>inosine + phosphate = alpha-D-ribose 1-phosphate + hypoxanthine</text>
        <dbReference type="Rhea" id="RHEA:27646"/>
        <dbReference type="ChEBI" id="CHEBI:17368"/>
        <dbReference type="ChEBI" id="CHEBI:17596"/>
        <dbReference type="ChEBI" id="CHEBI:43474"/>
        <dbReference type="ChEBI" id="CHEBI:57720"/>
        <dbReference type="EC" id="2.4.2.1"/>
    </reaction>
</comment>
<name>A0A915EXH8_9CEST</name>